<evidence type="ECO:0000313" key="2">
    <source>
        <dbReference type="EMBL" id="RVD85178.1"/>
    </source>
</evidence>
<reference evidence="2 3" key="1">
    <citation type="submission" date="2019-01" db="EMBL/GenBank/DDBJ databases">
        <title>Intercellular communication is required for trap formation in the nematode-trapping fungus Duddingtonia flagrans.</title>
        <authorList>
            <person name="Youssar L."/>
            <person name="Wernet V."/>
            <person name="Hensel N."/>
            <person name="Hildebrandt H.-G."/>
            <person name="Fischer R."/>
        </authorList>
    </citation>
    <scope>NUCLEOTIDE SEQUENCE [LARGE SCALE GENOMIC DNA]</scope>
    <source>
        <strain evidence="2 3">CBS H-5679</strain>
    </source>
</reference>
<protein>
    <submittedName>
        <fullName evidence="2">Uncharacterized protein</fullName>
    </submittedName>
</protein>
<accession>A0A437A217</accession>
<comment type="caution">
    <text evidence="2">The sequence shown here is derived from an EMBL/GenBank/DDBJ whole genome shotgun (WGS) entry which is preliminary data.</text>
</comment>
<feature type="region of interest" description="Disordered" evidence="1">
    <location>
        <begin position="1"/>
        <end position="37"/>
    </location>
</feature>
<dbReference type="OrthoDB" id="5334769at2759"/>
<dbReference type="EMBL" id="SAEB01000006">
    <property type="protein sequence ID" value="RVD85178.1"/>
    <property type="molecule type" value="Genomic_DNA"/>
</dbReference>
<dbReference type="Proteomes" id="UP000283090">
    <property type="component" value="Unassembled WGS sequence"/>
</dbReference>
<keyword evidence="3" id="KW-1185">Reference proteome</keyword>
<dbReference type="RefSeq" id="XP_067490722.1">
    <property type="nucleotide sequence ID" value="XM_067632455.1"/>
</dbReference>
<dbReference type="GeneID" id="93585820"/>
<organism evidence="2 3">
    <name type="scientific">Arthrobotrys flagrans</name>
    <name type="common">Nematode-trapping fungus</name>
    <name type="synonym">Trichothecium flagrans</name>
    <dbReference type="NCBI Taxonomy" id="97331"/>
    <lineage>
        <taxon>Eukaryota</taxon>
        <taxon>Fungi</taxon>
        <taxon>Dikarya</taxon>
        <taxon>Ascomycota</taxon>
        <taxon>Pezizomycotina</taxon>
        <taxon>Orbiliomycetes</taxon>
        <taxon>Orbiliales</taxon>
        <taxon>Orbiliaceae</taxon>
        <taxon>Arthrobotrys</taxon>
    </lineage>
</organism>
<evidence type="ECO:0000313" key="3">
    <source>
        <dbReference type="Proteomes" id="UP000283090"/>
    </source>
</evidence>
<dbReference type="AlphaFoldDB" id="A0A437A217"/>
<sequence>MSSSRLITHKPTMAPTVRYSASERSTSTRSEPEPQPHITTSQLISLIDKFCTYATELAQRIRKAASEGLVVPPELTNIPEATVKLVGFLRNLKPAAGYFKPDFTEALYLRVLGMQRDYQGLNHNFDIWLSGQRAKKIVRFKPVNGNKMPPAYAHRDQERNPYIVSMVGAKSLL</sequence>
<gene>
    <name evidence="2" type="ORF">DFL_003509</name>
</gene>
<evidence type="ECO:0000256" key="1">
    <source>
        <dbReference type="SAM" id="MobiDB-lite"/>
    </source>
</evidence>
<dbReference type="VEuPathDB" id="FungiDB:DFL_003509"/>
<name>A0A437A217_ARTFL</name>
<proteinExistence type="predicted"/>